<protein>
    <submittedName>
        <fullName evidence="3">Molybdopterin-synthase adenylyltransferase</fullName>
        <ecNumber evidence="3">2.7.7.80</ecNumber>
    </submittedName>
</protein>
<organism evidence="3 4">
    <name type="scientific">Alkalithermobacter paradoxus</name>
    <dbReference type="NCBI Taxonomy" id="29349"/>
    <lineage>
        <taxon>Bacteria</taxon>
        <taxon>Bacillati</taxon>
        <taxon>Bacillota</taxon>
        <taxon>Clostridia</taxon>
        <taxon>Peptostreptococcales</taxon>
        <taxon>Tepidibacteraceae</taxon>
        <taxon>Alkalithermobacter</taxon>
    </lineage>
</organism>
<evidence type="ECO:0000313" key="3">
    <source>
        <dbReference type="EMBL" id="OPJ55189.1"/>
    </source>
</evidence>
<evidence type="ECO:0000259" key="2">
    <source>
        <dbReference type="Pfam" id="PF14453"/>
    </source>
</evidence>
<dbReference type="CDD" id="cd01487">
    <property type="entry name" value="E1_ThiF_like"/>
    <property type="match status" value="1"/>
</dbReference>
<dbReference type="InterPro" id="IPR012729">
    <property type="entry name" value="ThiF_fam2"/>
</dbReference>
<proteinExistence type="predicted"/>
<keyword evidence="4" id="KW-1185">Reference proteome</keyword>
<sequence>MNIFVNEKIYSFEYGVTAFEVRDIIKKDADIVVFNGFIIKEDVILKENDRLVLIKRGEIPDKEELEHLLVSRHTPSVHQKIKNAKVGIAGLGGLGSNVALLLSRMGVGKLLLVDFDVVEPSNLNRQQYFIRHIGMKKVDALTEIIGEINPFVSIESKNVFVEQSNIQSIFSDVDIIVEAFDNPKSKAALVNEVLTKMPDKKIIAASGMGGYFSSNLIKTKRVTDKFYLVGDEFSEARPGQGLMSPRVCIAASHQANMVIRILLCQDNA</sequence>
<dbReference type="NCBIfam" id="NF006395">
    <property type="entry name" value="PRK08644.1"/>
    <property type="match status" value="1"/>
</dbReference>
<feature type="domain" description="ThiS-like ubiquitin" evidence="2">
    <location>
        <begin position="1"/>
        <end position="57"/>
    </location>
</feature>
<feature type="domain" description="THIF-type NAD/FAD binding fold" evidence="1">
    <location>
        <begin position="74"/>
        <end position="263"/>
    </location>
</feature>
<evidence type="ECO:0000313" key="4">
    <source>
        <dbReference type="Proteomes" id="UP000190140"/>
    </source>
</evidence>
<dbReference type="InterPro" id="IPR000594">
    <property type="entry name" value="ThiF_NAD_FAD-bd"/>
</dbReference>
<dbReference type="EMBL" id="MZGW01000007">
    <property type="protein sequence ID" value="OPJ55189.1"/>
    <property type="molecule type" value="Genomic_DNA"/>
</dbReference>
<keyword evidence="3" id="KW-0548">Nucleotidyltransferase</keyword>
<dbReference type="Pfam" id="PF00899">
    <property type="entry name" value="ThiF"/>
    <property type="match status" value="1"/>
</dbReference>
<dbReference type="NCBIfam" id="TIGR02354">
    <property type="entry name" value="thiF_fam2"/>
    <property type="match status" value="1"/>
</dbReference>
<dbReference type="SUPFAM" id="SSF69572">
    <property type="entry name" value="Activating enzymes of the ubiquitin-like proteins"/>
    <property type="match status" value="1"/>
</dbReference>
<dbReference type="OrthoDB" id="9804286at2"/>
<accession>A0A1V4I5N6</accession>
<comment type="caution">
    <text evidence="3">The sequence shown here is derived from an EMBL/GenBank/DDBJ whole genome shotgun (WGS) entry which is preliminary data.</text>
</comment>
<dbReference type="AlphaFoldDB" id="A0A1V4I5N6"/>
<dbReference type="GO" id="GO:0061605">
    <property type="term" value="F:molybdopterin-synthase adenylyltransferase activity"/>
    <property type="evidence" value="ECO:0007669"/>
    <property type="project" value="UniProtKB-EC"/>
</dbReference>
<dbReference type="GO" id="GO:0061503">
    <property type="term" value="F:tRNA threonylcarbamoyladenosine dehydratase"/>
    <property type="evidence" value="ECO:0007669"/>
    <property type="project" value="TreeGrafter"/>
</dbReference>
<reference evidence="3 4" key="1">
    <citation type="submission" date="2017-03" db="EMBL/GenBank/DDBJ databases">
        <title>Genome sequence of Clostridium thermoalcaliphilum DSM 7309.</title>
        <authorList>
            <person name="Poehlein A."/>
            <person name="Daniel R."/>
        </authorList>
    </citation>
    <scope>NUCLEOTIDE SEQUENCE [LARGE SCALE GENOMIC DNA]</scope>
    <source>
        <strain evidence="3 4">DSM 7309</strain>
    </source>
</reference>
<keyword evidence="3" id="KW-0808">Transferase</keyword>
<evidence type="ECO:0000259" key="1">
    <source>
        <dbReference type="Pfam" id="PF00899"/>
    </source>
</evidence>
<dbReference type="GO" id="GO:0008641">
    <property type="term" value="F:ubiquitin-like modifier activating enzyme activity"/>
    <property type="evidence" value="ECO:0007669"/>
    <property type="project" value="InterPro"/>
</dbReference>
<dbReference type="STRING" id="29349.CLOTH_16890"/>
<dbReference type="RefSeq" id="WP_079413050.1">
    <property type="nucleotide sequence ID" value="NZ_MZGW01000007.1"/>
</dbReference>
<dbReference type="GO" id="GO:0061504">
    <property type="term" value="P:cyclic threonylcarbamoyladenosine biosynthetic process"/>
    <property type="evidence" value="ECO:0007669"/>
    <property type="project" value="TreeGrafter"/>
</dbReference>
<dbReference type="Proteomes" id="UP000190140">
    <property type="component" value="Unassembled WGS sequence"/>
</dbReference>
<dbReference type="EC" id="2.7.7.80" evidence="3"/>
<dbReference type="Gene3D" id="3.40.50.720">
    <property type="entry name" value="NAD(P)-binding Rossmann-like Domain"/>
    <property type="match status" value="1"/>
</dbReference>
<dbReference type="PANTHER" id="PTHR43267">
    <property type="entry name" value="TRNA THREONYLCARBAMOYLADENOSINE DEHYDRATASE"/>
    <property type="match status" value="1"/>
</dbReference>
<dbReference type="InterPro" id="IPR032726">
    <property type="entry name" value="ThiS-like_dom"/>
</dbReference>
<gene>
    <name evidence="3" type="primary">moeB</name>
    <name evidence="3" type="ORF">CLOTH_16890</name>
</gene>
<dbReference type="Pfam" id="PF14453">
    <property type="entry name" value="ThiS-like"/>
    <property type="match status" value="1"/>
</dbReference>
<name>A0A1V4I5N6_9FIRM</name>
<dbReference type="InterPro" id="IPR035985">
    <property type="entry name" value="Ubiquitin-activating_enz"/>
</dbReference>
<dbReference type="PANTHER" id="PTHR43267:SF3">
    <property type="entry name" value="THIF PROTEIN"/>
    <property type="match status" value="1"/>
</dbReference>
<dbReference type="InterPro" id="IPR045886">
    <property type="entry name" value="ThiF/MoeB/HesA"/>
</dbReference>